<dbReference type="PROSITE" id="PS50294">
    <property type="entry name" value="WD_REPEATS_REGION"/>
    <property type="match status" value="12"/>
</dbReference>
<dbReference type="Pfam" id="PF24883">
    <property type="entry name" value="NPHP3_N"/>
    <property type="match status" value="1"/>
</dbReference>
<sequence length="1273" mass="140816">MPYGLMGIIVEKKSAVLNLPGSREKQVPVNADHSSICKFDSPDDPECQLVLGTIAEELRRAVEPRHIIEPGPFSKEDQQCLKQLRLTDPRVDKLRIERTKGGLLQESYRWVLKNRDFQQWQKQGSGVGSKRGEGHDHNHGHGHDYDPESRLLWVKGDPGKGKTMLLCGIIDELSKSADSVLSFFFCQAADSRVNNATAVLRSLIYLFVDQQPSLLPHVRSEYDRAGETFCKDPNTWDTLTKILTSILRDPGLKMAYIVIDALDECVVDRVQLLKLILEKSSTSSRAKWVVSSRNWPQIEGLLGTIPQKSILSLELNVESVTAAVEAFIRHNVLYLSQLKGYDTEIENAVYHYLSSNADGTFLWVALVCQALADPNVQEWQTLDKLYVFPSGLDPLYERMMKYVNDLDDADLCKRILATVTVVRRPINLRELITLTEVPKNVLKKPEYLEKLIKLCGSFLHLREQVIYFVHQSAKDFLQGKAAHQASQKAFNLIFPQGPEDVHHIIFSRSLNAMSAILRRDSYGLKAPGFPIDKVQTPTSDPLATVRYSCVFWVDHLRDSISDKDALQRNTLDAIQTFVEQKYLYWLEALSLLRAISEGVIAIRQLDDLLGRTGSSQLNKLVWDAYRFTLAYGRVVEQAPLQAYTSAIVFAPTSSLVKRNFRADEPDWISTKPVVEANWNACLQTLEGHRDRVHSVAFSPDGQRLASGSDDKTVKIWDPASGQCLQTLEGHYGSVHSVAISPDGQRLASGSGNKTVKIWDPASGQCLQTLEGHHDWVNSVAFSPDSQRLASGSGDKTVRIWDPAWGQCLQTLEGHRGWVYSVTFSPDGQRLASGSRDKTVKIWDPASGQCLQTLEGHRDWVNSVAFSPDSQRLASGSGDKTVRIWDPASGQCLQTLEGDRGWVNSVAFSPDGQRLASGSSDKTVKIWDPALGQCLQTLEGHYGSVYSVAFSPDSQRLASGSGNKTVKIWDPTSGQYSQTLEGHHGSVYSVAFSPDGQRLASGSDDKTVKIWDPASGQYLQTLEGHRDWVDSVAFSPDGQRLASGSGDKTVKIWDPALGQCLQTLEGHYGSVHSVAFSPDGQRLASGSFDKTVKIWDPASGQCLQTLEGHRGWVNSVAFSPDGQRLASGSLDNTVKIWDLASGQCLQTLEGHRGWVDLVAFSPDGQRLASGSGDKTVKIWDPASGQCLQTLEGHRGSVDSVAFLLNVMESAFQPDNSVKDGYSLGQDESWITCNNKNALWLPSEYRPSSSTIQGRMISIGCSSGRVFTISFSRDV</sequence>
<evidence type="ECO:0000259" key="5">
    <source>
        <dbReference type="PROSITE" id="PS50837"/>
    </source>
</evidence>
<keyword evidence="2" id="KW-0677">Repeat</keyword>
<reference evidence="6 7" key="1">
    <citation type="journal article" date="2023" name="bioRxiv">
        <title>High-quality genome assemblies of four members of thePodospora anserinaspecies complex.</title>
        <authorList>
            <person name="Ament-Velasquez S.L."/>
            <person name="Vogan A.A."/>
            <person name="Wallerman O."/>
            <person name="Hartmann F."/>
            <person name="Gautier V."/>
            <person name="Silar P."/>
            <person name="Giraud T."/>
            <person name="Johannesson H."/>
        </authorList>
    </citation>
    <scope>NUCLEOTIDE SEQUENCE [LARGE SCALE GENOMIC DNA]</scope>
    <source>
        <strain evidence="6 7">CBS 112042</strain>
    </source>
</reference>
<feature type="repeat" description="WD" evidence="3">
    <location>
        <begin position="979"/>
        <end position="1020"/>
    </location>
</feature>
<dbReference type="InterPro" id="IPR011047">
    <property type="entry name" value="Quinoprotein_ADH-like_sf"/>
</dbReference>
<dbReference type="SUPFAM" id="SSF52540">
    <property type="entry name" value="P-loop containing nucleoside triphosphate hydrolases"/>
    <property type="match status" value="1"/>
</dbReference>
<dbReference type="InterPro" id="IPR020472">
    <property type="entry name" value="WD40_PAC1"/>
</dbReference>
<comment type="caution">
    <text evidence="6">The sequence shown here is derived from an EMBL/GenBank/DDBJ whole genome shotgun (WGS) entry which is preliminary data.</text>
</comment>
<feature type="repeat" description="WD" evidence="3">
    <location>
        <begin position="727"/>
        <end position="768"/>
    </location>
</feature>
<dbReference type="EMBL" id="JAFFGZ010000006">
    <property type="protein sequence ID" value="KAK4643734.1"/>
    <property type="molecule type" value="Genomic_DNA"/>
</dbReference>
<dbReference type="CDD" id="cd00200">
    <property type="entry name" value="WD40"/>
    <property type="match status" value="2"/>
</dbReference>
<dbReference type="GeneID" id="87891962"/>
<keyword evidence="7" id="KW-1185">Reference proteome</keyword>
<dbReference type="InterPro" id="IPR007111">
    <property type="entry name" value="NACHT_NTPase"/>
</dbReference>
<evidence type="ECO:0000256" key="3">
    <source>
        <dbReference type="PROSITE-ProRule" id="PRU00221"/>
    </source>
</evidence>
<feature type="region of interest" description="Disordered" evidence="4">
    <location>
        <begin position="122"/>
        <end position="144"/>
    </location>
</feature>
<dbReference type="SMART" id="SM00320">
    <property type="entry name" value="WD40"/>
    <property type="match status" value="13"/>
</dbReference>
<dbReference type="Gene3D" id="2.130.10.10">
    <property type="entry name" value="YVTN repeat-like/Quinoprotein amine dehydrogenase"/>
    <property type="match status" value="6"/>
</dbReference>
<organism evidence="6 7">
    <name type="scientific">Podospora bellae-mahoneyi</name>
    <dbReference type="NCBI Taxonomy" id="2093777"/>
    <lineage>
        <taxon>Eukaryota</taxon>
        <taxon>Fungi</taxon>
        <taxon>Dikarya</taxon>
        <taxon>Ascomycota</taxon>
        <taxon>Pezizomycotina</taxon>
        <taxon>Sordariomycetes</taxon>
        <taxon>Sordariomycetidae</taxon>
        <taxon>Sordariales</taxon>
        <taxon>Podosporaceae</taxon>
        <taxon>Podospora</taxon>
    </lineage>
</organism>
<dbReference type="PROSITE" id="PS50082">
    <property type="entry name" value="WD_REPEATS_2"/>
    <property type="match status" value="12"/>
</dbReference>
<dbReference type="InterPro" id="IPR027417">
    <property type="entry name" value="P-loop_NTPase"/>
</dbReference>
<proteinExistence type="predicted"/>
<name>A0ABR0FKZ9_9PEZI</name>
<feature type="repeat" description="WD" evidence="3">
    <location>
        <begin position="769"/>
        <end position="801"/>
    </location>
</feature>
<keyword evidence="1 3" id="KW-0853">WD repeat</keyword>
<dbReference type="InterPro" id="IPR019775">
    <property type="entry name" value="WD40_repeat_CS"/>
</dbReference>
<dbReference type="RefSeq" id="XP_062732710.1">
    <property type="nucleotide sequence ID" value="XM_062872701.1"/>
</dbReference>
<dbReference type="PROSITE" id="PS50837">
    <property type="entry name" value="NACHT"/>
    <property type="match status" value="1"/>
</dbReference>
<feature type="repeat" description="WD" evidence="3">
    <location>
        <begin position="895"/>
        <end position="936"/>
    </location>
</feature>
<dbReference type="SUPFAM" id="SSF50978">
    <property type="entry name" value="WD40 repeat-like"/>
    <property type="match status" value="1"/>
</dbReference>
<evidence type="ECO:0000313" key="6">
    <source>
        <dbReference type="EMBL" id="KAK4643734.1"/>
    </source>
</evidence>
<accession>A0ABR0FKZ9</accession>
<dbReference type="Proteomes" id="UP001322138">
    <property type="component" value="Unassembled WGS sequence"/>
</dbReference>
<dbReference type="Gene3D" id="3.40.50.300">
    <property type="entry name" value="P-loop containing nucleotide triphosphate hydrolases"/>
    <property type="match status" value="1"/>
</dbReference>
<feature type="repeat" description="WD" evidence="3">
    <location>
        <begin position="937"/>
        <end position="978"/>
    </location>
</feature>
<dbReference type="PROSITE" id="PS00678">
    <property type="entry name" value="WD_REPEATS_1"/>
    <property type="match status" value="1"/>
</dbReference>
<feature type="repeat" description="WD" evidence="3">
    <location>
        <begin position="685"/>
        <end position="726"/>
    </location>
</feature>
<dbReference type="InterPro" id="IPR036322">
    <property type="entry name" value="WD40_repeat_dom_sf"/>
</dbReference>
<feature type="repeat" description="WD" evidence="3">
    <location>
        <begin position="811"/>
        <end position="852"/>
    </location>
</feature>
<dbReference type="PANTHER" id="PTHR19848">
    <property type="entry name" value="WD40 REPEAT PROTEIN"/>
    <property type="match status" value="1"/>
</dbReference>
<dbReference type="Pfam" id="PF00400">
    <property type="entry name" value="WD40"/>
    <property type="match status" value="7"/>
</dbReference>
<feature type="repeat" description="WD" evidence="3">
    <location>
        <begin position="1147"/>
        <end position="1188"/>
    </location>
</feature>
<dbReference type="InterPro" id="IPR056884">
    <property type="entry name" value="NPHP3-like_N"/>
</dbReference>
<evidence type="ECO:0000313" key="7">
    <source>
        <dbReference type="Proteomes" id="UP001322138"/>
    </source>
</evidence>
<feature type="domain" description="NACHT" evidence="5">
    <location>
        <begin position="150"/>
        <end position="293"/>
    </location>
</feature>
<feature type="compositionally biased region" description="Basic and acidic residues" evidence="4">
    <location>
        <begin position="130"/>
        <end position="144"/>
    </location>
</feature>
<dbReference type="InterPro" id="IPR001680">
    <property type="entry name" value="WD40_rpt"/>
</dbReference>
<dbReference type="Pfam" id="PF25173">
    <property type="entry name" value="Beta-prop_WDR3_1st"/>
    <property type="match status" value="1"/>
</dbReference>
<evidence type="ECO:0000256" key="4">
    <source>
        <dbReference type="SAM" id="MobiDB-lite"/>
    </source>
</evidence>
<feature type="repeat" description="WD" evidence="3">
    <location>
        <begin position="1021"/>
        <end position="1062"/>
    </location>
</feature>
<evidence type="ECO:0000256" key="1">
    <source>
        <dbReference type="ARBA" id="ARBA00022574"/>
    </source>
</evidence>
<feature type="repeat" description="WD" evidence="3">
    <location>
        <begin position="1063"/>
        <end position="1104"/>
    </location>
</feature>
<evidence type="ECO:0000256" key="2">
    <source>
        <dbReference type="ARBA" id="ARBA00022737"/>
    </source>
</evidence>
<gene>
    <name evidence="6" type="ORF">QC761_0070960</name>
</gene>
<feature type="repeat" description="WD" evidence="3">
    <location>
        <begin position="853"/>
        <end position="894"/>
    </location>
</feature>
<dbReference type="PANTHER" id="PTHR19848:SF8">
    <property type="entry name" value="F-BOX AND WD REPEAT DOMAIN CONTAINING 7"/>
    <property type="match status" value="1"/>
</dbReference>
<dbReference type="PRINTS" id="PR00320">
    <property type="entry name" value="GPROTEINBRPT"/>
</dbReference>
<feature type="repeat" description="WD" evidence="3">
    <location>
        <begin position="1105"/>
        <end position="1146"/>
    </location>
</feature>
<dbReference type="SUPFAM" id="SSF50998">
    <property type="entry name" value="Quinoprotein alcohol dehydrogenase-like"/>
    <property type="match status" value="1"/>
</dbReference>
<protein>
    <recommendedName>
        <fullName evidence="5">NACHT domain-containing protein</fullName>
    </recommendedName>
</protein>
<dbReference type="InterPro" id="IPR015943">
    <property type="entry name" value="WD40/YVTN_repeat-like_dom_sf"/>
</dbReference>